<name>A0ABT7DJR7_9ACTN</name>
<dbReference type="InterPro" id="IPR029068">
    <property type="entry name" value="Glyas_Bleomycin-R_OHBP_Dase"/>
</dbReference>
<protein>
    <submittedName>
        <fullName evidence="2">VOC family protein</fullName>
    </submittedName>
</protein>
<comment type="caution">
    <text evidence="2">The sequence shown here is derived from an EMBL/GenBank/DDBJ whole genome shotgun (WGS) entry which is preliminary data.</text>
</comment>
<evidence type="ECO:0000313" key="3">
    <source>
        <dbReference type="Proteomes" id="UP001232750"/>
    </source>
</evidence>
<gene>
    <name evidence="2" type="ORF">QNJ86_01595</name>
</gene>
<reference evidence="2 3" key="1">
    <citation type="submission" date="2023-05" db="EMBL/GenBank/DDBJ databases">
        <title>Gordonibacter KGMB12511T sp. nov., isolated from faeces of healthy Korean.</title>
        <authorList>
            <person name="Kim H.S."/>
            <person name="Kim J.-S."/>
            <person name="Suh M.K."/>
            <person name="Eom M.K."/>
            <person name="Do H.E."/>
            <person name="Lee J.-S."/>
        </authorList>
    </citation>
    <scope>NUCLEOTIDE SEQUENCE [LARGE SCALE GENOMIC DNA]</scope>
    <source>
        <strain evidence="2 3">KGMB12511</strain>
    </source>
</reference>
<dbReference type="InterPro" id="IPR037523">
    <property type="entry name" value="VOC_core"/>
</dbReference>
<dbReference type="PROSITE" id="PS51819">
    <property type="entry name" value="VOC"/>
    <property type="match status" value="1"/>
</dbReference>
<dbReference type="SUPFAM" id="SSF54593">
    <property type="entry name" value="Glyoxalase/Bleomycin resistance protein/Dihydroxybiphenyl dioxygenase"/>
    <property type="match status" value="1"/>
</dbReference>
<dbReference type="EMBL" id="JASJEU010000003">
    <property type="protein sequence ID" value="MDJ1649487.1"/>
    <property type="molecule type" value="Genomic_DNA"/>
</dbReference>
<dbReference type="RefSeq" id="WP_283830819.1">
    <property type="nucleotide sequence ID" value="NZ_JASJEU010000003.1"/>
</dbReference>
<proteinExistence type="predicted"/>
<keyword evidence="3" id="KW-1185">Reference proteome</keyword>
<sequence>MHETLLNKYGIKQLGYYVENLEEAAQAFAETLGAGPFFDLGVSEPTVLEYRGAPSTMRSRCALGQLGDMQIELIEVQTDEPDVYKELGHYGLHHLCIWADDADEVARQMNAQGLETALFMESGAGLRVYYFDCRETLGSFLEVNAPIEQLWQGIKAQADTWDGTRPLRTMADLMGR</sequence>
<organism evidence="2 3">
    <name type="scientific">Gordonibacter faecis</name>
    <dbReference type="NCBI Taxonomy" id="3047475"/>
    <lineage>
        <taxon>Bacteria</taxon>
        <taxon>Bacillati</taxon>
        <taxon>Actinomycetota</taxon>
        <taxon>Coriobacteriia</taxon>
        <taxon>Eggerthellales</taxon>
        <taxon>Eggerthellaceae</taxon>
        <taxon>Gordonibacter</taxon>
    </lineage>
</organism>
<dbReference type="Pfam" id="PF13669">
    <property type="entry name" value="Glyoxalase_4"/>
    <property type="match status" value="1"/>
</dbReference>
<feature type="domain" description="VOC" evidence="1">
    <location>
        <begin position="10"/>
        <end position="146"/>
    </location>
</feature>
<dbReference type="Gene3D" id="3.10.180.10">
    <property type="entry name" value="2,3-Dihydroxybiphenyl 1,2-Dioxygenase, domain 1"/>
    <property type="match status" value="1"/>
</dbReference>
<evidence type="ECO:0000313" key="2">
    <source>
        <dbReference type="EMBL" id="MDJ1649487.1"/>
    </source>
</evidence>
<evidence type="ECO:0000259" key="1">
    <source>
        <dbReference type="PROSITE" id="PS51819"/>
    </source>
</evidence>
<accession>A0ABT7DJR7</accession>
<dbReference type="Proteomes" id="UP001232750">
    <property type="component" value="Unassembled WGS sequence"/>
</dbReference>